<proteinExistence type="predicted"/>
<evidence type="ECO:0000256" key="1">
    <source>
        <dbReference type="SAM" id="MobiDB-lite"/>
    </source>
</evidence>
<evidence type="ECO:0000313" key="2">
    <source>
        <dbReference type="EMBL" id="KAL0434696.1"/>
    </source>
</evidence>
<name>A0AAW2W3E5_SESRA</name>
<gene>
    <name evidence="2" type="ORF">Sradi_0177500</name>
</gene>
<dbReference type="AlphaFoldDB" id="A0AAW2W3E5"/>
<dbReference type="EMBL" id="JACGWJ010000002">
    <property type="protein sequence ID" value="KAL0434696.1"/>
    <property type="molecule type" value="Genomic_DNA"/>
</dbReference>
<feature type="compositionally biased region" description="Acidic residues" evidence="1">
    <location>
        <begin position="17"/>
        <end position="36"/>
    </location>
</feature>
<organism evidence="2">
    <name type="scientific">Sesamum radiatum</name>
    <name type="common">Black benniseed</name>
    <dbReference type="NCBI Taxonomy" id="300843"/>
    <lineage>
        <taxon>Eukaryota</taxon>
        <taxon>Viridiplantae</taxon>
        <taxon>Streptophyta</taxon>
        <taxon>Embryophyta</taxon>
        <taxon>Tracheophyta</taxon>
        <taxon>Spermatophyta</taxon>
        <taxon>Magnoliopsida</taxon>
        <taxon>eudicotyledons</taxon>
        <taxon>Gunneridae</taxon>
        <taxon>Pentapetalae</taxon>
        <taxon>asterids</taxon>
        <taxon>lamiids</taxon>
        <taxon>Lamiales</taxon>
        <taxon>Pedaliaceae</taxon>
        <taxon>Sesamum</taxon>
    </lineage>
</organism>
<accession>A0AAW2W3E5</accession>
<reference evidence="2" key="1">
    <citation type="submission" date="2020-06" db="EMBL/GenBank/DDBJ databases">
        <authorList>
            <person name="Li T."/>
            <person name="Hu X."/>
            <person name="Zhang T."/>
            <person name="Song X."/>
            <person name="Zhang H."/>
            <person name="Dai N."/>
            <person name="Sheng W."/>
            <person name="Hou X."/>
            <person name="Wei L."/>
        </authorList>
    </citation>
    <scope>NUCLEOTIDE SEQUENCE</scope>
    <source>
        <strain evidence="2">G02</strain>
        <tissue evidence="2">Leaf</tissue>
    </source>
</reference>
<feature type="region of interest" description="Disordered" evidence="1">
    <location>
        <begin position="1"/>
        <end position="52"/>
    </location>
</feature>
<reference evidence="2" key="2">
    <citation type="journal article" date="2024" name="Plant">
        <title>Genomic evolution and insights into agronomic trait innovations of Sesamum species.</title>
        <authorList>
            <person name="Miao H."/>
            <person name="Wang L."/>
            <person name="Qu L."/>
            <person name="Liu H."/>
            <person name="Sun Y."/>
            <person name="Le M."/>
            <person name="Wang Q."/>
            <person name="Wei S."/>
            <person name="Zheng Y."/>
            <person name="Lin W."/>
            <person name="Duan Y."/>
            <person name="Cao H."/>
            <person name="Xiong S."/>
            <person name="Wang X."/>
            <person name="Wei L."/>
            <person name="Li C."/>
            <person name="Ma Q."/>
            <person name="Ju M."/>
            <person name="Zhao R."/>
            <person name="Li G."/>
            <person name="Mu C."/>
            <person name="Tian Q."/>
            <person name="Mei H."/>
            <person name="Zhang T."/>
            <person name="Gao T."/>
            <person name="Zhang H."/>
        </authorList>
    </citation>
    <scope>NUCLEOTIDE SEQUENCE</scope>
    <source>
        <strain evidence="2">G02</strain>
    </source>
</reference>
<sequence length="52" mass="5831">MGKGLDQQGLHPKDLDEQIQDPQDEPLQEELSDEPMPELMKVSKTATARLAE</sequence>
<comment type="caution">
    <text evidence="2">The sequence shown here is derived from an EMBL/GenBank/DDBJ whole genome shotgun (WGS) entry which is preliminary data.</text>
</comment>
<protein>
    <submittedName>
        <fullName evidence="2">Uncharacterized protein</fullName>
    </submittedName>
</protein>